<keyword evidence="2" id="KW-1185">Reference proteome</keyword>
<evidence type="ECO:0000313" key="1">
    <source>
        <dbReference type="EMBL" id="KAI4380182.1"/>
    </source>
</evidence>
<evidence type="ECO:0000313" key="2">
    <source>
        <dbReference type="Proteomes" id="UP001057402"/>
    </source>
</evidence>
<sequence length="150" mass="16701">MTPPASVNKLLELNLMSAQDLALVSKSMHTYAIAWVHPDRKLTTRVNDNGQANPSWNEKFVLRVNNDSLKNDSCMITIEIMWPSGRKGTINFGVLVINNPIHGMHGELSVSTMAFNDNHIHGGVSKHKMAPVKAVKINLWRADSGIRYVN</sequence>
<name>A0ACB9RW78_9MYRT</name>
<proteinExistence type="predicted"/>
<gene>
    <name evidence="1" type="ORF">MLD38_006401</name>
</gene>
<dbReference type="EMBL" id="CM042882">
    <property type="protein sequence ID" value="KAI4380182.1"/>
    <property type="molecule type" value="Genomic_DNA"/>
</dbReference>
<dbReference type="Proteomes" id="UP001057402">
    <property type="component" value="Chromosome 3"/>
</dbReference>
<reference evidence="2" key="1">
    <citation type="journal article" date="2023" name="Front. Plant Sci.">
        <title>Chromosomal-level genome assembly of Melastoma candidum provides insights into trichome evolution.</title>
        <authorList>
            <person name="Zhong Y."/>
            <person name="Wu W."/>
            <person name="Sun C."/>
            <person name="Zou P."/>
            <person name="Liu Y."/>
            <person name="Dai S."/>
            <person name="Zhou R."/>
        </authorList>
    </citation>
    <scope>NUCLEOTIDE SEQUENCE [LARGE SCALE GENOMIC DNA]</scope>
</reference>
<organism evidence="1 2">
    <name type="scientific">Melastoma candidum</name>
    <dbReference type="NCBI Taxonomy" id="119954"/>
    <lineage>
        <taxon>Eukaryota</taxon>
        <taxon>Viridiplantae</taxon>
        <taxon>Streptophyta</taxon>
        <taxon>Embryophyta</taxon>
        <taxon>Tracheophyta</taxon>
        <taxon>Spermatophyta</taxon>
        <taxon>Magnoliopsida</taxon>
        <taxon>eudicotyledons</taxon>
        <taxon>Gunneridae</taxon>
        <taxon>Pentapetalae</taxon>
        <taxon>rosids</taxon>
        <taxon>malvids</taxon>
        <taxon>Myrtales</taxon>
        <taxon>Melastomataceae</taxon>
        <taxon>Melastomatoideae</taxon>
        <taxon>Melastomateae</taxon>
        <taxon>Melastoma</taxon>
    </lineage>
</organism>
<comment type="caution">
    <text evidence="1">The sequence shown here is derived from an EMBL/GenBank/DDBJ whole genome shotgun (WGS) entry which is preliminary data.</text>
</comment>
<accession>A0ACB9RW78</accession>
<protein>
    <submittedName>
        <fullName evidence="1">Uncharacterized protein</fullName>
    </submittedName>
</protein>